<comment type="caution">
    <text evidence="2">The sequence shown here is derived from an EMBL/GenBank/DDBJ whole genome shotgun (WGS) entry which is preliminary data.</text>
</comment>
<reference evidence="2" key="1">
    <citation type="submission" date="2021-03" db="EMBL/GenBank/DDBJ databases">
        <title>Draft genome sequence of rust myrtle Austropuccinia psidii MF-1, a brazilian biotype.</title>
        <authorList>
            <person name="Quecine M.C."/>
            <person name="Pachon D.M.R."/>
            <person name="Bonatelli M.L."/>
            <person name="Correr F.H."/>
            <person name="Franceschini L.M."/>
            <person name="Leite T.F."/>
            <person name="Margarido G.R.A."/>
            <person name="Almeida C.A."/>
            <person name="Ferrarezi J.A."/>
            <person name="Labate C.A."/>
        </authorList>
    </citation>
    <scope>NUCLEOTIDE SEQUENCE</scope>
    <source>
        <strain evidence="2">MF-1</strain>
    </source>
</reference>
<evidence type="ECO:0000256" key="1">
    <source>
        <dbReference type="SAM" id="MobiDB-lite"/>
    </source>
</evidence>
<dbReference type="GO" id="GO:0003676">
    <property type="term" value="F:nucleic acid binding"/>
    <property type="evidence" value="ECO:0007669"/>
    <property type="project" value="InterPro"/>
</dbReference>
<dbReference type="Proteomes" id="UP000765509">
    <property type="component" value="Unassembled WGS sequence"/>
</dbReference>
<feature type="region of interest" description="Disordered" evidence="1">
    <location>
        <begin position="183"/>
        <end position="224"/>
    </location>
</feature>
<proteinExistence type="predicted"/>
<protein>
    <recommendedName>
        <fullName evidence="4">Integrase catalytic domain-containing protein</fullName>
    </recommendedName>
</protein>
<dbReference type="Gene3D" id="3.30.420.10">
    <property type="entry name" value="Ribonuclease H-like superfamily/Ribonuclease H"/>
    <property type="match status" value="1"/>
</dbReference>
<sequence>MEDIIRRFCPYSMEYKDHEGYTHDWITLLPEVQLAYNTSQHSTTGKSPLLVEKGGNPLLPVDHLKKNLLTIHSTAKDFHDMWKRACETAHKCIAEAKEYKKEKYDKTHMEPDFQEGDQVLVSTLNFNSLKGQKKMRDSFVGPFNKIKLRGKNAVEAILTEGFSRKHTVFPVSLVKPYFQTGEDKFRSREKTTTQPDIGEVEDSPGPVMSACDSKPEHKHDSQIP</sequence>
<feature type="compositionally biased region" description="Basic and acidic residues" evidence="1">
    <location>
        <begin position="213"/>
        <end position="224"/>
    </location>
</feature>
<dbReference type="AlphaFoldDB" id="A0A9Q3DBW6"/>
<evidence type="ECO:0000313" key="3">
    <source>
        <dbReference type="Proteomes" id="UP000765509"/>
    </source>
</evidence>
<name>A0A9Q3DBW6_9BASI</name>
<dbReference type="EMBL" id="AVOT02015823">
    <property type="protein sequence ID" value="MBW0500459.1"/>
    <property type="molecule type" value="Genomic_DNA"/>
</dbReference>
<gene>
    <name evidence="2" type="ORF">O181_040174</name>
</gene>
<keyword evidence="3" id="KW-1185">Reference proteome</keyword>
<evidence type="ECO:0008006" key="4">
    <source>
        <dbReference type="Google" id="ProtNLM"/>
    </source>
</evidence>
<organism evidence="2 3">
    <name type="scientific">Austropuccinia psidii MF-1</name>
    <dbReference type="NCBI Taxonomy" id="1389203"/>
    <lineage>
        <taxon>Eukaryota</taxon>
        <taxon>Fungi</taxon>
        <taxon>Dikarya</taxon>
        <taxon>Basidiomycota</taxon>
        <taxon>Pucciniomycotina</taxon>
        <taxon>Pucciniomycetes</taxon>
        <taxon>Pucciniales</taxon>
        <taxon>Sphaerophragmiaceae</taxon>
        <taxon>Austropuccinia</taxon>
    </lineage>
</organism>
<dbReference type="InterPro" id="IPR036397">
    <property type="entry name" value="RNaseH_sf"/>
</dbReference>
<evidence type="ECO:0000313" key="2">
    <source>
        <dbReference type="EMBL" id="MBW0500459.1"/>
    </source>
</evidence>
<accession>A0A9Q3DBW6</accession>
<dbReference type="OrthoDB" id="4360000at2759"/>